<name>A0ABM3LW66_BICAN</name>
<dbReference type="Gene3D" id="3.90.280.10">
    <property type="entry name" value="PEBP-like"/>
    <property type="match status" value="1"/>
</dbReference>
<feature type="chain" id="PRO_5045625163" evidence="1">
    <location>
        <begin position="24"/>
        <end position="212"/>
    </location>
</feature>
<evidence type="ECO:0000256" key="1">
    <source>
        <dbReference type="SAM" id="SignalP"/>
    </source>
</evidence>
<reference evidence="3" key="1">
    <citation type="submission" date="2025-08" db="UniProtKB">
        <authorList>
            <consortium name="RefSeq"/>
        </authorList>
    </citation>
    <scope>IDENTIFICATION</scope>
</reference>
<dbReference type="PANTHER" id="PTHR11362:SF82">
    <property type="entry name" value="PHOSPHATIDYLETHANOLAMINE-BINDING PROTEIN 4"/>
    <property type="match status" value="1"/>
</dbReference>
<protein>
    <submittedName>
        <fullName evidence="3">Protein D2-like</fullName>
    </submittedName>
</protein>
<dbReference type="CDD" id="cd00866">
    <property type="entry name" value="PEBP_euk"/>
    <property type="match status" value="1"/>
</dbReference>
<dbReference type="InterPro" id="IPR008914">
    <property type="entry name" value="PEBP"/>
</dbReference>
<dbReference type="GeneID" id="112056314"/>
<dbReference type="PANTHER" id="PTHR11362">
    <property type="entry name" value="PHOSPHATIDYLETHANOLAMINE-BINDING PROTEIN"/>
    <property type="match status" value="1"/>
</dbReference>
<organism evidence="2 3">
    <name type="scientific">Bicyclus anynana</name>
    <name type="common">Squinting bush brown butterfly</name>
    <dbReference type="NCBI Taxonomy" id="110368"/>
    <lineage>
        <taxon>Eukaryota</taxon>
        <taxon>Metazoa</taxon>
        <taxon>Ecdysozoa</taxon>
        <taxon>Arthropoda</taxon>
        <taxon>Hexapoda</taxon>
        <taxon>Insecta</taxon>
        <taxon>Pterygota</taxon>
        <taxon>Neoptera</taxon>
        <taxon>Endopterygota</taxon>
        <taxon>Lepidoptera</taxon>
        <taxon>Glossata</taxon>
        <taxon>Ditrysia</taxon>
        <taxon>Papilionoidea</taxon>
        <taxon>Nymphalidae</taxon>
        <taxon>Satyrinae</taxon>
        <taxon>Satyrini</taxon>
        <taxon>Mycalesina</taxon>
        <taxon>Bicyclus</taxon>
    </lineage>
</organism>
<keyword evidence="2" id="KW-1185">Reference proteome</keyword>
<sequence>MHKIWKVTIVLLVLSAIIDKVFAYPKSPVQSVFEANEIVPDVIPIAPYWKVWVTYATGVEVEFGNELTPTEVKDIPFVWWTCDDKSHKYYTLAIVDPDAPSRVEPTSRNWNHWLVGNIPGNDVPSGETIADFVGAGPGLGSGLHRYVYLVYKQPSRLFFNEPRLSNRSAVNRTNFSITDFAKKYNLGDPIAGNFFVAQYDDYVPILYEQLGL</sequence>
<evidence type="ECO:0000313" key="2">
    <source>
        <dbReference type="Proteomes" id="UP001652582"/>
    </source>
</evidence>
<proteinExistence type="predicted"/>
<keyword evidence="1" id="KW-0732">Signal</keyword>
<dbReference type="InterPro" id="IPR035810">
    <property type="entry name" value="PEBP_euk"/>
</dbReference>
<dbReference type="Pfam" id="PF01161">
    <property type="entry name" value="PBP"/>
    <property type="match status" value="1"/>
</dbReference>
<accession>A0ABM3LW66</accession>
<feature type="signal peptide" evidence="1">
    <location>
        <begin position="1"/>
        <end position="23"/>
    </location>
</feature>
<dbReference type="RefSeq" id="XP_052743314.1">
    <property type="nucleotide sequence ID" value="XM_052887354.1"/>
</dbReference>
<dbReference type="InterPro" id="IPR036610">
    <property type="entry name" value="PEBP-like_sf"/>
</dbReference>
<dbReference type="SUPFAM" id="SSF49777">
    <property type="entry name" value="PEBP-like"/>
    <property type="match status" value="1"/>
</dbReference>
<gene>
    <name evidence="3" type="primary">LOC112056314</name>
</gene>
<dbReference type="Proteomes" id="UP001652582">
    <property type="component" value="Chromosome 19"/>
</dbReference>
<evidence type="ECO:0000313" key="3">
    <source>
        <dbReference type="RefSeq" id="XP_052743314.1"/>
    </source>
</evidence>